<evidence type="ECO:0000313" key="2">
    <source>
        <dbReference type="EMBL" id="CUH50655.1"/>
    </source>
</evidence>
<dbReference type="RefSeq" id="WP_058238046.1">
    <property type="nucleotide sequence ID" value="NZ_CYPW01000001.1"/>
</dbReference>
<feature type="chain" id="PRO_5006061617" description="Lipoprotein" evidence="1">
    <location>
        <begin position="17"/>
        <end position="138"/>
    </location>
</feature>
<dbReference type="OrthoDB" id="7860885at2"/>
<proteinExistence type="predicted"/>
<protein>
    <recommendedName>
        <fullName evidence="4">Lipoprotein</fullName>
    </recommendedName>
</protein>
<dbReference type="PROSITE" id="PS51257">
    <property type="entry name" value="PROKAR_LIPOPROTEIN"/>
    <property type="match status" value="1"/>
</dbReference>
<dbReference type="Proteomes" id="UP000054823">
    <property type="component" value="Unassembled WGS sequence"/>
</dbReference>
<gene>
    <name evidence="2" type="ORF">SHM7688_00082</name>
</gene>
<reference evidence="2 3" key="1">
    <citation type="submission" date="2015-09" db="EMBL/GenBank/DDBJ databases">
        <authorList>
            <consortium name="Swine Surveillance"/>
        </authorList>
    </citation>
    <scope>NUCLEOTIDE SEQUENCE [LARGE SCALE GENOMIC DNA]</scope>
    <source>
        <strain evidence="2 3">CECT 7688</strain>
    </source>
</reference>
<dbReference type="AlphaFoldDB" id="A0A0P1EKE3"/>
<name>A0A0P1EKE3_9RHOB</name>
<organism evidence="2 3">
    <name type="scientific">Shimia marina</name>
    <dbReference type="NCBI Taxonomy" id="321267"/>
    <lineage>
        <taxon>Bacteria</taxon>
        <taxon>Pseudomonadati</taxon>
        <taxon>Pseudomonadota</taxon>
        <taxon>Alphaproteobacteria</taxon>
        <taxon>Rhodobacterales</taxon>
        <taxon>Roseobacteraceae</taxon>
    </lineage>
</organism>
<feature type="signal peptide" evidence="1">
    <location>
        <begin position="1"/>
        <end position="16"/>
    </location>
</feature>
<sequence length="138" mass="14613">MSLSFRHILLAPVALAGLSACTAQTGGEVARGEVAFDPIYEGVETRLLEGDLVNFRVAMSGARDAEDVHDYAECAAAQYALIRGFGFARHVRTTTDNQGGLWSGDAVYTISPALPRGLKTIDAEVVVADCEDNGIPTV</sequence>
<evidence type="ECO:0000256" key="1">
    <source>
        <dbReference type="SAM" id="SignalP"/>
    </source>
</evidence>
<dbReference type="STRING" id="321267.SHM7688_00082"/>
<accession>A0A0P1EKE3</accession>
<dbReference type="EMBL" id="CYPW01000001">
    <property type="protein sequence ID" value="CUH50655.1"/>
    <property type="molecule type" value="Genomic_DNA"/>
</dbReference>
<keyword evidence="1" id="KW-0732">Signal</keyword>
<keyword evidence="3" id="KW-1185">Reference proteome</keyword>
<evidence type="ECO:0008006" key="4">
    <source>
        <dbReference type="Google" id="ProtNLM"/>
    </source>
</evidence>
<evidence type="ECO:0000313" key="3">
    <source>
        <dbReference type="Proteomes" id="UP000054823"/>
    </source>
</evidence>